<gene>
    <name evidence="3" type="ORF">NCU06582</name>
</gene>
<accession>Q7S8N2</accession>
<dbReference type="OrthoDB" id="4062651at2759"/>
<dbReference type="GO" id="GO:0005524">
    <property type="term" value="F:ATP binding"/>
    <property type="evidence" value="ECO:0007669"/>
    <property type="project" value="InterPro"/>
</dbReference>
<evidence type="ECO:0000259" key="2">
    <source>
        <dbReference type="PROSITE" id="PS50011"/>
    </source>
</evidence>
<dbReference type="SMART" id="SM00220">
    <property type="entry name" value="S_TKc"/>
    <property type="match status" value="1"/>
</dbReference>
<dbReference type="InParanoid" id="Q7S8N2"/>
<proteinExistence type="predicted"/>
<keyword evidence="4" id="KW-1185">Reference proteome</keyword>
<dbReference type="InterPro" id="IPR000719">
    <property type="entry name" value="Prot_kinase_dom"/>
</dbReference>
<dbReference type="Proteomes" id="UP000001805">
    <property type="component" value="Chromosome 4, Linkage Group IV"/>
</dbReference>
<feature type="compositionally biased region" description="Basic and acidic residues" evidence="1">
    <location>
        <begin position="92"/>
        <end position="108"/>
    </location>
</feature>
<dbReference type="PANTHER" id="PTHR24359">
    <property type="entry name" value="SERINE/THREONINE-PROTEIN KINASE SBK1"/>
    <property type="match status" value="1"/>
</dbReference>
<dbReference type="SUPFAM" id="SSF56112">
    <property type="entry name" value="Protein kinase-like (PK-like)"/>
    <property type="match status" value="1"/>
</dbReference>
<dbReference type="STRING" id="367110.Q7S8N2"/>
<dbReference type="EMBL" id="CM002239">
    <property type="protein sequence ID" value="EAA32706.2"/>
    <property type="molecule type" value="Genomic_DNA"/>
</dbReference>
<dbReference type="PROSITE" id="PS50011">
    <property type="entry name" value="PROTEIN_KINASE_DOM"/>
    <property type="match status" value="1"/>
</dbReference>
<name>Q7S8N2_NEUCR</name>
<dbReference type="InterPro" id="IPR011009">
    <property type="entry name" value="Kinase-like_dom_sf"/>
</dbReference>
<dbReference type="PaxDb" id="5141-EFNCRP00000006361"/>
<organism evidence="3 4">
    <name type="scientific">Neurospora crassa (strain ATCC 24698 / 74-OR23-1A / CBS 708.71 / DSM 1257 / FGSC 987)</name>
    <dbReference type="NCBI Taxonomy" id="367110"/>
    <lineage>
        <taxon>Eukaryota</taxon>
        <taxon>Fungi</taxon>
        <taxon>Dikarya</taxon>
        <taxon>Ascomycota</taxon>
        <taxon>Pezizomycotina</taxon>
        <taxon>Sordariomycetes</taxon>
        <taxon>Sordariomycetidae</taxon>
        <taxon>Sordariales</taxon>
        <taxon>Sordariaceae</taxon>
        <taxon>Neurospora</taxon>
    </lineage>
</organism>
<dbReference type="VEuPathDB" id="FungiDB:NCU06582"/>
<dbReference type="Pfam" id="PF00069">
    <property type="entry name" value="Pkinase"/>
    <property type="match status" value="1"/>
</dbReference>
<dbReference type="HOGENOM" id="CLU_017513_2_2_1"/>
<dbReference type="GeneID" id="3878090"/>
<dbReference type="KEGG" id="ncr:NCU06582"/>
<dbReference type="GO" id="GO:0004674">
    <property type="term" value="F:protein serine/threonine kinase activity"/>
    <property type="evidence" value="ECO:0000318"/>
    <property type="project" value="GO_Central"/>
</dbReference>
<evidence type="ECO:0000256" key="1">
    <source>
        <dbReference type="SAM" id="MobiDB-lite"/>
    </source>
</evidence>
<sequence>MEASNSVPHSTSDAVHNALSSGSASNPIVRIIQPAAIDSTLEQNGEDLPASLVIQPSQGSYSYLNSDISDYDDWVSPSPSDIGSSAEEDDQNEHRLSDDWRNESYHERRPEIEESFEELVAPSEPSEISDLGQRMYNEGRARTTDSRVQTPLVSGESRIFARPRKLLQDRLFEALQRKNSTTPLAKGFFPATALSTIITFRTVKEELRRQQSLDNYDLDKISQFARMICTETPCKTSNGNEKGEVQSFRKVFAILVMLDKVPAIVKFLETNVNDSDLPLKAKYRRHGGIYDLRRWEAPEVRLKCFPERWGCLLLSQFEEMQWTTLAPFFGKARPSIKHRVLHYRLPEKTILPFLGDDEEGTSEEYEFAGGGGRVFRVKIHADHHTFHERLCDRYGYHGDIKPENILWFPDRNEGPTGSSAFQGGTLKLTDFGLAAISTKRTMSRIRGTIMVSRCYCAPEIDLPDGGGHGRQYDMWTLGCLYIEFVTWLIGGWRLLSEFTHARSAVDQAWCSFKTDTFFTIKESLNSPDREMEAIVKPQVTKFIEELHANPKCTEFLHELLDTVQSGLLIVKKSNGKQLERLSSQQLCGKLNDMLRKCLDSDSYGCTPCPREKINVS</sequence>
<feature type="domain" description="Protein kinase" evidence="2">
    <location>
        <begin position="178"/>
        <end position="567"/>
    </location>
</feature>
<protein>
    <recommendedName>
        <fullName evidence="2">Protein kinase domain-containing protein</fullName>
    </recommendedName>
</protein>
<evidence type="ECO:0000313" key="3">
    <source>
        <dbReference type="EMBL" id="EAA32706.2"/>
    </source>
</evidence>
<dbReference type="AlphaFoldDB" id="Q7S8N2"/>
<feature type="region of interest" description="Disordered" evidence="1">
    <location>
        <begin position="72"/>
        <end position="108"/>
    </location>
</feature>
<reference evidence="3 4" key="1">
    <citation type="journal article" date="2003" name="Nature">
        <title>The genome sequence of the filamentous fungus Neurospora crassa.</title>
        <authorList>
            <person name="Galagan J.E."/>
            <person name="Calvo S.E."/>
            <person name="Borkovich K.A."/>
            <person name="Selker E.U."/>
            <person name="Read N.D."/>
            <person name="Jaffe D."/>
            <person name="FitzHugh W."/>
            <person name="Ma L.J."/>
            <person name="Smirnov S."/>
            <person name="Purcell S."/>
            <person name="Rehman B."/>
            <person name="Elkins T."/>
            <person name="Engels R."/>
            <person name="Wang S."/>
            <person name="Nielsen C.B."/>
            <person name="Butler J."/>
            <person name="Endrizzi M."/>
            <person name="Qui D."/>
            <person name="Ianakiev P."/>
            <person name="Bell-Pedersen D."/>
            <person name="Nelson M.A."/>
            <person name="Werner-Washburne M."/>
            <person name="Selitrennikoff C.P."/>
            <person name="Kinsey J.A."/>
            <person name="Braun E.L."/>
            <person name="Zelter A."/>
            <person name="Schulte U."/>
            <person name="Kothe G.O."/>
            <person name="Jedd G."/>
            <person name="Mewes W."/>
            <person name="Staben C."/>
            <person name="Marcotte E."/>
            <person name="Greenberg D."/>
            <person name="Roy A."/>
            <person name="Foley K."/>
            <person name="Naylor J."/>
            <person name="Stange-Thomann N."/>
            <person name="Barrett R."/>
            <person name="Gnerre S."/>
            <person name="Kamal M."/>
            <person name="Kamvysselis M."/>
            <person name="Mauceli E."/>
            <person name="Bielke C."/>
            <person name="Rudd S."/>
            <person name="Frishman D."/>
            <person name="Krystofova S."/>
            <person name="Rasmussen C."/>
            <person name="Metzenberg R.L."/>
            <person name="Perkins D.D."/>
            <person name="Kroken S."/>
            <person name="Cogoni C."/>
            <person name="Macino G."/>
            <person name="Catcheside D."/>
            <person name="Li W."/>
            <person name="Pratt R.J."/>
            <person name="Osmani S.A."/>
            <person name="DeSouza C.P."/>
            <person name="Glass L."/>
            <person name="Orbach M.J."/>
            <person name="Berglund J.A."/>
            <person name="Voelker R."/>
            <person name="Yarden O."/>
            <person name="Plamann M."/>
            <person name="Seiler S."/>
            <person name="Dunlap J."/>
            <person name="Radford A."/>
            <person name="Aramayo R."/>
            <person name="Natvig D.O."/>
            <person name="Alex L.A."/>
            <person name="Mannhaupt G."/>
            <person name="Ebbole D.J."/>
            <person name="Freitag M."/>
            <person name="Paulsen I."/>
            <person name="Sachs M.S."/>
            <person name="Lander E.S."/>
            <person name="Nusbaum C."/>
            <person name="Birren B."/>
        </authorList>
    </citation>
    <scope>NUCLEOTIDE SEQUENCE [LARGE SCALE GENOMIC DNA]</scope>
    <source>
        <strain evidence="4">ATCC 24698 / 74-OR23-1A / CBS 708.71 / DSM 1257 / FGSC 987</strain>
    </source>
</reference>
<feature type="region of interest" description="Disordered" evidence="1">
    <location>
        <begin position="1"/>
        <end position="26"/>
    </location>
</feature>
<dbReference type="RefSeq" id="XP_961942.2">
    <property type="nucleotide sequence ID" value="XM_956849.2"/>
</dbReference>
<evidence type="ECO:0000313" key="4">
    <source>
        <dbReference type="Proteomes" id="UP000001805"/>
    </source>
</evidence>
<dbReference type="PANTHER" id="PTHR24359:SF37">
    <property type="entry name" value="PROTEIN KINASE DOMAIN-CONTAINING PROTEIN"/>
    <property type="match status" value="1"/>
</dbReference>
<dbReference type="Gene3D" id="1.10.510.10">
    <property type="entry name" value="Transferase(Phosphotransferase) domain 1"/>
    <property type="match status" value="1"/>
</dbReference>